<sequence>MSAAPVRSPTLRPHRMKKDESFLGKLGGTLARKKKAKEGEFARAEGRKESPGALAFPFGAGSLEKLRQPKPRGPAPASGWPSTTSRHGLRTWARAREAASQRGRLHRRLRGDSTARSRAARLGFLLLL</sequence>
<dbReference type="AlphaFoldDB" id="A0A8B9MW66"/>
<evidence type="ECO:0000313" key="2">
    <source>
        <dbReference type="Ensembl" id="ENSANIP00000015137.1"/>
    </source>
</evidence>
<dbReference type="Ensembl" id="ENSANIT00000015663.1">
    <property type="protein sequence ID" value="ENSANIP00000015137.1"/>
    <property type="gene ID" value="ENSANIG00000010314.1"/>
</dbReference>
<dbReference type="Proteomes" id="UP000694541">
    <property type="component" value="Unplaced"/>
</dbReference>
<feature type="region of interest" description="Disordered" evidence="1">
    <location>
        <begin position="34"/>
        <end position="115"/>
    </location>
</feature>
<evidence type="ECO:0000313" key="3">
    <source>
        <dbReference type="Proteomes" id="UP000694541"/>
    </source>
</evidence>
<proteinExistence type="predicted"/>
<evidence type="ECO:0000256" key="1">
    <source>
        <dbReference type="SAM" id="MobiDB-lite"/>
    </source>
</evidence>
<protein>
    <submittedName>
        <fullName evidence="2">Uncharacterized protein</fullName>
    </submittedName>
</protein>
<keyword evidence="3" id="KW-1185">Reference proteome</keyword>
<reference evidence="2" key="1">
    <citation type="submission" date="2025-08" db="UniProtKB">
        <authorList>
            <consortium name="Ensembl"/>
        </authorList>
    </citation>
    <scope>IDENTIFICATION</scope>
</reference>
<reference evidence="2" key="2">
    <citation type="submission" date="2025-09" db="UniProtKB">
        <authorList>
            <consortium name="Ensembl"/>
        </authorList>
    </citation>
    <scope>IDENTIFICATION</scope>
</reference>
<name>A0A8B9MW66_9AVES</name>
<feature type="region of interest" description="Disordered" evidence="1">
    <location>
        <begin position="1"/>
        <end position="22"/>
    </location>
</feature>
<accession>A0A8B9MW66</accession>
<organism evidence="2 3">
    <name type="scientific">Accipiter nisus</name>
    <name type="common">Eurasian sparrowhawk</name>
    <dbReference type="NCBI Taxonomy" id="211598"/>
    <lineage>
        <taxon>Eukaryota</taxon>
        <taxon>Metazoa</taxon>
        <taxon>Chordata</taxon>
        <taxon>Craniata</taxon>
        <taxon>Vertebrata</taxon>
        <taxon>Euteleostomi</taxon>
        <taxon>Archelosauria</taxon>
        <taxon>Archosauria</taxon>
        <taxon>Dinosauria</taxon>
        <taxon>Saurischia</taxon>
        <taxon>Theropoda</taxon>
        <taxon>Coelurosauria</taxon>
        <taxon>Aves</taxon>
        <taxon>Neognathae</taxon>
        <taxon>Neoaves</taxon>
        <taxon>Telluraves</taxon>
        <taxon>Accipitrimorphae</taxon>
        <taxon>Accipitriformes</taxon>
        <taxon>Accipitridae</taxon>
        <taxon>Accipitrinae</taxon>
        <taxon>Accipiter</taxon>
    </lineage>
</organism>
<feature type="compositionally biased region" description="Basic and acidic residues" evidence="1">
    <location>
        <begin position="37"/>
        <end position="50"/>
    </location>
</feature>